<sequence length="230" mass="26139">VTIVTCPLRLVIVVPPLTASKLEKAETLQEEMMHNRKEDINNGKNTNRKSIVKLCCEKEIRVRNKHSIDFPGLVGISCVDQIESRNRYSRIDIGFEKGGKKGEIKEYNYRKSADMDHANEIKDPEEEFQGTSKWSKEVKEQPEGELADRPNIGDCGFWRYQTGDKESNELPISDQEVIQNTEYAESGECVMSEVGYINKCVDIAKVVDNKIVNYLFDPGGKCLPKHPIQT</sequence>
<keyword evidence="3" id="KW-1185">Reference proteome</keyword>
<evidence type="ECO:0000313" key="2">
    <source>
        <dbReference type="EMBL" id="CAG8737341.1"/>
    </source>
</evidence>
<accession>A0ABN7V6J5</accession>
<comment type="caution">
    <text evidence="2">The sequence shown here is derived from an EMBL/GenBank/DDBJ whole genome shotgun (WGS) entry which is preliminary data.</text>
</comment>
<proteinExistence type="predicted"/>
<name>A0ABN7V6J5_GIGMA</name>
<feature type="compositionally biased region" description="Basic and acidic residues" evidence="1">
    <location>
        <begin position="134"/>
        <end position="148"/>
    </location>
</feature>
<reference evidence="2 3" key="1">
    <citation type="submission" date="2021-06" db="EMBL/GenBank/DDBJ databases">
        <authorList>
            <person name="Kallberg Y."/>
            <person name="Tangrot J."/>
            <person name="Rosling A."/>
        </authorList>
    </citation>
    <scope>NUCLEOTIDE SEQUENCE [LARGE SCALE GENOMIC DNA]</scope>
    <source>
        <strain evidence="2 3">120-4 pot B 10/14</strain>
    </source>
</reference>
<organism evidence="2 3">
    <name type="scientific">Gigaspora margarita</name>
    <dbReference type="NCBI Taxonomy" id="4874"/>
    <lineage>
        <taxon>Eukaryota</taxon>
        <taxon>Fungi</taxon>
        <taxon>Fungi incertae sedis</taxon>
        <taxon>Mucoromycota</taxon>
        <taxon>Glomeromycotina</taxon>
        <taxon>Glomeromycetes</taxon>
        <taxon>Diversisporales</taxon>
        <taxon>Gigasporaceae</taxon>
        <taxon>Gigaspora</taxon>
    </lineage>
</organism>
<gene>
    <name evidence="2" type="ORF">GMARGA_LOCUS15009</name>
</gene>
<evidence type="ECO:0000313" key="3">
    <source>
        <dbReference type="Proteomes" id="UP000789901"/>
    </source>
</evidence>
<dbReference type="EMBL" id="CAJVQB010010172">
    <property type="protein sequence ID" value="CAG8737341.1"/>
    <property type="molecule type" value="Genomic_DNA"/>
</dbReference>
<feature type="region of interest" description="Disordered" evidence="1">
    <location>
        <begin position="116"/>
        <end position="152"/>
    </location>
</feature>
<protein>
    <submittedName>
        <fullName evidence="2">4449_t:CDS:1</fullName>
    </submittedName>
</protein>
<dbReference type="Proteomes" id="UP000789901">
    <property type="component" value="Unassembled WGS sequence"/>
</dbReference>
<evidence type="ECO:0000256" key="1">
    <source>
        <dbReference type="SAM" id="MobiDB-lite"/>
    </source>
</evidence>
<feature type="non-terminal residue" evidence="2">
    <location>
        <position position="1"/>
    </location>
</feature>